<keyword evidence="4" id="KW-1185">Reference proteome</keyword>
<organism evidence="3 4">
    <name type="scientific">Entamoeba invadens IP1</name>
    <dbReference type="NCBI Taxonomy" id="370355"/>
    <lineage>
        <taxon>Eukaryota</taxon>
        <taxon>Amoebozoa</taxon>
        <taxon>Evosea</taxon>
        <taxon>Archamoebae</taxon>
        <taxon>Mastigamoebida</taxon>
        <taxon>Entamoebidae</taxon>
        <taxon>Entamoeba</taxon>
    </lineage>
</organism>
<dbReference type="OrthoDB" id="26175at2759"/>
<dbReference type="GeneID" id="14885148"/>
<dbReference type="OMA" id="TTICKNK"/>
<keyword evidence="1" id="KW-1133">Transmembrane helix</keyword>
<keyword evidence="1" id="KW-0812">Transmembrane</keyword>
<dbReference type="RefSeq" id="XP_004185524.1">
    <property type="nucleotide sequence ID" value="XM_004185476.1"/>
</dbReference>
<protein>
    <submittedName>
        <fullName evidence="3">Uncharacterized protein</fullName>
    </submittedName>
</protein>
<accession>A0A0A1U109</accession>
<sequence length="397" mass="46224">MVIPLLLLISLSHALTYPSTCQHDLVSSFKYVCTDGGLYLYSYIDLECTAGEQLVIQDPSFCTQHNSTIYLEHPKENRHDDKTYCESKRRKHIVYGLAIGYPFSVLALTAIVLGMGRRIPVINIFLSPFVFSALVCMIDRLICKQNDFEVIVASGVFVSTILIELIVIFIARIFYRDTDTYHRIFAAHSILMELWNGSFDHDLNAILTKYLAQKPDGHVVGEAYHYITKILKHKESEYQQIDDEEDEHFVLLTKTTFKTTQRISYKSWEKETQKIGKIPKNAMLRVTIEENIRLTPEMVKNQNEVFDKIREICKTKDTHYSLSTHWGTPYIYKSLCVIQSPFLDFLLSWKLFGMLYVVSMMVGLNLFVDVIWRFLETPFKFRIEKTVSIENNLPYKW</sequence>
<dbReference type="Proteomes" id="UP000014680">
    <property type="component" value="Unassembled WGS sequence"/>
</dbReference>
<dbReference type="VEuPathDB" id="AmoebaDB:EIN_328850"/>
<dbReference type="KEGG" id="eiv:EIN_328850"/>
<keyword evidence="2" id="KW-0732">Signal</keyword>
<gene>
    <name evidence="3" type="ORF">EIN_328850</name>
</gene>
<dbReference type="EMBL" id="KB207015">
    <property type="protein sequence ID" value="ELP86178.1"/>
    <property type="molecule type" value="Genomic_DNA"/>
</dbReference>
<proteinExistence type="predicted"/>
<reference evidence="3 4" key="1">
    <citation type="submission" date="2012-10" db="EMBL/GenBank/DDBJ databases">
        <authorList>
            <person name="Zafar N."/>
            <person name="Inman J."/>
            <person name="Hall N."/>
            <person name="Lorenzi H."/>
            <person name="Caler E."/>
        </authorList>
    </citation>
    <scope>NUCLEOTIDE SEQUENCE [LARGE SCALE GENOMIC DNA]</scope>
    <source>
        <strain evidence="3 4">IP1</strain>
    </source>
</reference>
<feature type="transmembrane region" description="Helical" evidence="1">
    <location>
        <begin position="121"/>
        <end position="142"/>
    </location>
</feature>
<feature type="transmembrane region" description="Helical" evidence="1">
    <location>
        <begin position="148"/>
        <end position="175"/>
    </location>
</feature>
<feature type="transmembrane region" description="Helical" evidence="1">
    <location>
        <begin position="93"/>
        <end position="114"/>
    </location>
</feature>
<keyword evidence="1" id="KW-0472">Membrane</keyword>
<evidence type="ECO:0000256" key="2">
    <source>
        <dbReference type="SAM" id="SignalP"/>
    </source>
</evidence>
<feature type="signal peptide" evidence="2">
    <location>
        <begin position="1"/>
        <end position="16"/>
    </location>
</feature>
<evidence type="ECO:0000256" key="1">
    <source>
        <dbReference type="SAM" id="Phobius"/>
    </source>
</evidence>
<feature type="transmembrane region" description="Helical" evidence="1">
    <location>
        <begin position="355"/>
        <end position="375"/>
    </location>
</feature>
<feature type="chain" id="PRO_5001990635" evidence="2">
    <location>
        <begin position="17"/>
        <end position="397"/>
    </location>
</feature>
<name>A0A0A1U109_ENTIV</name>
<evidence type="ECO:0000313" key="3">
    <source>
        <dbReference type="EMBL" id="ELP86178.1"/>
    </source>
</evidence>
<dbReference type="AlphaFoldDB" id="A0A0A1U109"/>
<evidence type="ECO:0000313" key="4">
    <source>
        <dbReference type="Proteomes" id="UP000014680"/>
    </source>
</evidence>